<keyword evidence="2" id="KW-0812">Transmembrane</keyword>
<dbReference type="EMBL" id="CAFBPM010000003">
    <property type="protein sequence ID" value="CAB5012114.1"/>
    <property type="molecule type" value="Genomic_DNA"/>
</dbReference>
<dbReference type="EMBL" id="CAFBLT010000001">
    <property type="protein sequence ID" value="CAB4869353.1"/>
    <property type="molecule type" value="Genomic_DNA"/>
</dbReference>
<proteinExistence type="predicted"/>
<evidence type="ECO:0000313" key="3">
    <source>
        <dbReference type="EMBL" id="CAB4830388.1"/>
    </source>
</evidence>
<feature type="region of interest" description="Disordered" evidence="1">
    <location>
        <begin position="1"/>
        <end position="45"/>
    </location>
</feature>
<reference evidence="5" key="1">
    <citation type="submission" date="2020-05" db="EMBL/GenBank/DDBJ databases">
        <authorList>
            <person name="Chiriac C."/>
            <person name="Salcher M."/>
            <person name="Ghai R."/>
            <person name="Kavagutti S V."/>
        </authorList>
    </citation>
    <scope>NUCLEOTIDE SEQUENCE</scope>
</reference>
<keyword evidence="2" id="KW-0472">Membrane</keyword>
<dbReference type="EMBL" id="CAFABE010000051">
    <property type="protein sequence ID" value="CAB4830388.1"/>
    <property type="molecule type" value="Genomic_DNA"/>
</dbReference>
<accession>A0A6J7QCV6</accession>
<evidence type="ECO:0000256" key="1">
    <source>
        <dbReference type="SAM" id="MobiDB-lite"/>
    </source>
</evidence>
<name>A0A6J7QCV6_9ZZZZ</name>
<evidence type="ECO:0000313" key="4">
    <source>
        <dbReference type="EMBL" id="CAB4869353.1"/>
    </source>
</evidence>
<feature type="transmembrane region" description="Helical" evidence="2">
    <location>
        <begin position="52"/>
        <end position="69"/>
    </location>
</feature>
<evidence type="ECO:0000256" key="2">
    <source>
        <dbReference type="SAM" id="Phobius"/>
    </source>
</evidence>
<keyword evidence="2" id="KW-1133">Transmembrane helix</keyword>
<evidence type="ECO:0000313" key="5">
    <source>
        <dbReference type="EMBL" id="CAB5012114.1"/>
    </source>
</evidence>
<feature type="compositionally biased region" description="Polar residues" evidence="1">
    <location>
        <begin position="17"/>
        <end position="31"/>
    </location>
</feature>
<protein>
    <submittedName>
        <fullName evidence="5">Unannotated protein</fullName>
    </submittedName>
</protein>
<feature type="compositionally biased region" description="Pro residues" evidence="1">
    <location>
        <begin position="1"/>
        <end position="10"/>
    </location>
</feature>
<organism evidence="5">
    <name type="scientific">freshwater metagenome</name>
    <dbReference type="NCBI Taxonomy" id="449393"/>
    <lineage>
        <taxon>unclassified sequences</taxon>
        <taxon>metagenomes</taxon>
        <taxon>ecological metagenomes</taxon>
    </lineage>
</organism>
<sequence length="446" mass="47238">MPTSRPPKGQPPRRTGSRQPVASSRPTSQGPRPSRQELQKKSRSRTYRRRRIWAGVLLALVIVVGWLTYSLGSALTNPSYGVSYSARFAEWGREHYIGPAITWAEAEWYKYHQPPKGGKPPANAFGGKSQSGTGVNPTCPNALPLPPTIKSPASPVQPGEGTWHAAGRLSAGCSSLYEAFLRPDSVHTSEVVGVVWMDTKLLSATLYSGSQIPGGGPFKNSAPIPESAAMTLTSAFNAGFRMNDAQGGYYTDGRVIFPLVPGAASAVIYTDGSITVGSWDHGVSMSPKVVSVRQNLALIVDNSQPASGLSVSDNTKWGSTLGGSAYVWRSGMGVTANGAVVYVAGPGLSITALADTLVRAGAVRAMELDINADWVQYSIYSPPVGQPAAPSNGVPLMSGMAAGSAGPSRYFANWWVRDFFTMSARYPANGTMTTMTTKPTTTTTKK</sequence>
<dbReference type="AlphaFoldDB" id="A0A6J7QCV6"/>
<gene>
    <name evidence="3" type="ORF">UFOPK3164_01109</name>
    <name evidence="4" type="ORF">UFOPK3427_00690</name>
    <name evidence="5" type="ORF">UFOPK4112_00367</name>
</gene>